<gene>
    <name evidence="1" type="ORF">DLM86_04045</name>
</gene>
<dbReference type="Proteomes" id="UP000247476">
    <property type="component" value="Unassembled WGS sequence"/>
</dbReference>
<reference evidence="1 2" key="1">
    <citation type="submission" date="2018-05" db="EMBL/GenBank/DDBJ databases">
        <title>Paenibacillus flagellatus sp. nov., isolated from selenium mineral soil.</title>
        <authorList>
            <person name="Dai X."/>
        </authorList>
    </citation>
    <scope>NUCLEOTIDE SEQUENCE [LARGE SCALE GENOMIC DNA]</scope>
    <source>
        <strain evidence="1 2">DXL2</strain>
    </source>
</reference>
<dbReference type="EMBL" id="QJVJ01000002">
    <property type="protein sequence ID" value="PYI56169.1"/>
    <property type="molecule type" value="Genomic_DNA"/>
</dbReference>
<accession>A0A2V5K9J2</accession>
<sequence>MDPGEGNAKREHFRSKWSVSATGLARSGKKLLVYTTAAASLHQSAKFRNIITIYGVFLFDVIFIRGGNS</sequence>
<evidence type="ECO:0000313" key="2">
    <source>
        <dbReference type="Proteomes" id="UP000247476"/>
    </source>
</evidence>
<organism evidence="1 2">
    <name type="scientific">Paenibacillus flagellatus</name>
    <dbReference type="NCBI Taxonomy" id="2211139"/>
    <lineage>
        <taxon>Bacteria</taxon>
        <taxon>Bacillati</taxon>
        <taxon>Bacillota</taxon>
        <taxon>Bacilli</taxon>
        <taxon>Bacillales</taxon>
        <taxon>Paenibacillaceae</taxon>
        <taxon>Paenibacillus</taxon>
    </lineage>
</organism>
<name>A0A2V5K9J2_9BACL</name>
<proteinExistence type="predicted"/>
<evidence type="ECO:0000313" key="1">
    <source>
        <dbReference type="EMBL" id="PYI56169.1"/>
    </source>
</evidence>
<dbReference type="AlphaFoldDB" id="A0A2V5K9J2"/>
<comment type="caution">
    <text evidence="1">The sequence shown here is derived from an EMBL/GenBank/DDBJ whole genome shotgun (WGS) entry which is preliminary data.</text>
</comment>
<protein>
    <submittedName>
        <fullName evidence="1">Uncharacterized protein</fullName>
    </submittedName>
</protein>
<keyword evidence="2" id="KW-1185">Reference proteome</keyword>